<dbReference type="Ensembl" id="ENSFCTT00005090802.1">
    <property type="protein sequence ID" value="ENSFCTP00005060779.1"/>
    <property type="gene ID" value="ENSFCTG00005032886.1"/>
</dbReference>
<dbReference type="InterPro" id="IPR033555">
    <property type="entry name" value="TFPT"/>
</dbReference>
<reference evidence="2" key="2">
    <citation type="submission" date="2025-08" db="UniProtKB">
        <authorList>
            <consortium name="Ensembl"/>
        </authorList>
    </citation>
    <scope>IDENTIFICATION</scope>
    <source>
        <strain evidence="2">breed Abyssinian</strain>
    </source>
</reference>
<dbReference type="Proteomes" id="UP000823872">
    <property type="component" value="Chromosome E2"/>
</dbReference>
<evidence type="ECO:0000313" key="3">
    <source>
        <dbReference type="Proteomes" id="UP000823872"/>
    </source>
</evidence>
<accession>A0ABI8ANM1</accession>
<evidence type="ECO:0000313" key="2">
    <source>
        <dbReference type="Ensembl" id="ENSFCTP00005060779.1"/>
    </source>
</evidence>
<organism evidence="2 3">
    <name type="scientific">Felis catus</name>
    <name type="common">Cat</name>
    <name type="synonym">Felis silvestris catus</name>
    <dbReference type="NCBI Taxonomy" id="9685"/>
    <lineage>
        <taxon>Eukaryota</taxon>
        <taxon>Metazoa</taxon>
        <taxon>Chordata</taxon>
        <taxon>Craniata</taxon>
        <taxon>Vertebrata</taxon>
        <taxon>Euteleostomi</taxon>
        <taxon>Mammalia</taxon>
        <taxon>Eutheria</taxon>
        <taxon>Laurasiatheria</taxon>
        <taxon>Carnivora</taxon>
        <taxon>Feliformia</taxon>
        <taxon>Felidae</taxon>
        <taxon>Felinae</taxon>
        <taxon>Felis</taxon>
    </lineage>
</organism>
<feature type="compositionally biased region" description="Low complexity" evidence="1">
    <location>
        <begin position="142"/>
        <end position="151"/>
    </location>
</feature>
<feature type="region of interest" description="Disordered" evidence="1">
    <location>
        <begin position="92"/>
        <end position="200"/>
    </location>
</feature>
<evidence type="ECO:0008006" key="4">
    <source>
        <dbReference type="Google" id="ProtNLM"/>
    </source>
</evidence>
<keyword evidence="3" id="KW-1185">Reference proteome</keyword>
<sequence length="200" mass="21213">MELEQREGTMAAVGFEEFSAPPGSELALPPLFGGHILESELETEVEFVSGGLGGSGLRERDEEEEAARGQRRRQRELNRRKYQALGRRCREIEQVGERAGPEQAPPGAEDNPEASAGAEVTPCMSGRAPCLRSPLLLPPPLGLRLPPALAAGHGQEWSRPGVESAWRGRGGAGGEERRGENEGAWREAAGLASGSVAGGL</sequence>
<protein>
    <recommendedName>
        <fullName evidence="4">TCF3 fusion partner</fullName>
    </recommendedName>
</protein>
<feature type="compositionally biased region" description="Low complexity" evidence="1">
    <location>
        <begin position="186"/>
        <end position="200"/>
    </location>
</feature>
<feature type="region of interest" description="Disordered" evidence="1">
    <location>
        <begin position="48"/>
        <end position="80"/>
    </location>
</feature>
<reference evidence="2 3" key="1">
    <citation type="submission" date="2021-02" db="EMBL/GenBank/DDBJ databases">
        <title>Safari Cat Assemblies.</title>
        <authorList>
            <person name="Bredemeyer K.R."/>
            <person name="Murphy W.J."/>
        </authorList>
    </citation>
    <scope>NUCLEOTIDE SEQUENCE [LARGE SCALE GENOMIC DNA]</scope>
</reference>
<gene>
    <name evidence="2" type="primary">TFPT</name>
</gene>
<feature type="compositionally biased region" description="Basic residues" evidence="1">
    <location>
        <begin position="69"/>
        <end position="80"/>
    </location>
</feature>
<proteinExistence type="predicted"/>
<dbReference type="GeneTree" id="ENSGT00390000016605"/>
<dbReference type="PANTHER" id="PTHR35084:SF1">
    <property type="entry name" value="TCF3 FUSION PARTNER"/>
    <property type="match status" value="1"/>
</dbReference>
<evidence type="ECO:0000256" key="1">
    <source>
        <dbReference type="SAM" id="MobiDB-lite"/>
    </source>
</evidence>
<reference evidence="2" key="3">
    <citation type="submission" date="2025-09" db="UniProtKB">
        <authorList>
            <consortium name="Ensembl"/>
        </authorList>
    </citation>
    <scope>IDENTIFICATION</scope>
    <source>
        <strain evidence="2">breed Abyssinian</strain>
    </source>
</reference>
<feature type="compositionally biased region" description="Basic and acidic residues" evidence="1">
    <location>
        <begin position="174"/>
        <end position="185"/>
    </location>
</feature>
<name>A0ABI8ANM1_FELCA</name>
<dbReference type="PANTHER" id="PTHR35084">
    <property type="entry name" value="TCF3 FUSION PARTNER"/>
    <property type="match status" value="1"/>
</dbReference>